<name>A0A1B8TRY8_9FLAO</name>
<dbReference type="InterPro" id="IPR023210">
    <property type="entry name" value="NADP_OxRdtase_dom"/>
</dbReference>
<evidence type="ECO:0000259" key="1">
    <source>
        <dbReference type="Pfam" id="PF00248"/>
    </source>
</evidence>
<comment type="caution">
    <text evidence="2">The sequence shown here is derived from an EMBL/GenBank/DDBJ whole genome shotgun (WGS) entry which is preliminary data.</text>
</comment>
<dbReference type="AlphaFoldDB" id="A0A1B8TRY8"/>
<dbReference type="InterPro" id="IPR053135">
    <property type="entry name" value="AKR2_Oxidoreductase"/>
</dbReference>
<reference evidence="3" key="1">
    <citation type="submission" date="2016-02" db="EMBL/GenBank/DDBJ databases">
        <authorList>
            <person name="Shin S.-K."/>
            <person name="Yi H."/>
            <person name="Kim E."/>
        </authorList>
    </citation>
    <scope>NUCLEOTIDE SEQUENCE [LARGE SCALE GENOMIC DNA]</scope>
    <source>
        <strain evidence="3">LPB0003</strain>
    </source>
</reference>
<dbReference type="KEGG" id="pob:LPB03_09735"/>
<dbReference type="InterPro" id="IPR036812">
    <property type="entry name" value="NAD(P)_OxRdtase_dom_sf"/>
</dbReference>
<proteinExistence type="predicted"/>
<dbReference type="RefSeq" id="WP_065319431.1">
    <property type="nucleotide sequence ID" value="NZ_CP017477.1"/>
</dbReference>
<accession>A0A1B8TRY8</accession>
<dbReference type="PANTHER" id="PTHR43312">
    <property type="entry name" value="D-THREO-ALDOSE 1-DEHYDROGENASE"/>
    <property type="match status" value="1"/>
</dbReference>
<dbReference type="CDD" id="cd19086">
    <property type="entry name" value="AKR_AKR11C1"/>
    <property type="match status" value="1"/>
</dbReference>
<feature type="domain" description="NADP-dependent oxidoreductase" evidence="1">
    <location>
        <begin position="16"/>
        <end position="316"/>
    </location>
</feature>
<dbReference type="Gene3D" id="3.20.20.100">
    <property type="entry name" value="NADP-dependent oxidoreductase domain"/>
    <property type="match status" value="1"/>
</dbReference>
<sequence length="328" mass="36962">MKTRFLGKNGFNVSEVGLGCWQLGGDWGNEISEKKAFDIMQKAVEGGVTLFDTADVYGNGRSEEIIGKFLKEYKPDLRIATKFGRGSDVYPNNYSKEALTMSVEKSLKRLGVDSLDLLQLHCIPTKILKQETIFYWLKELKKEGKIKAFGASVETIDEGLFCAEQDDITSIQVIFNIFRQKITEQLLSKTKEKGVGVIARLPLASGLLSGKFTKQMLFNENDHRNYNKDGNAFNVGETFAGLPFEKGVELSDKIKNEFLPENISMAQFSQRWILDHDSISCIIPGASSVFQVASNCSVSELKHLEESTHKKLQEFYNNHVHNHIRGLY</sequence>
<dbReference type="Pfam" id="PF00248">
    <property type="entry name" value="Aldo_ket_red"/>
    <property type="match status" value="1"/>
</dbReference>
<evidence type="ECO:0000313" key="3">
    <source>
        <dbReference type="Proteomes" id="UP000092584"/>
    </source>
</evidence>
<dbReference type="EMBL" id="LSFM01000023">
    <property type="protein sequence ID" value="OBY62443.1"/>
    <property type="molecule type" value="Genomic_DNA"/>
</dbReference>
<dbReference type="PANTHER" id="PTHR43312:SF1">
    <property type="entry name" value="NADP-DEPENDENT OXIDOREDUCTASE DOMAIN-CONTAINING PROTEIN"/>
    <property type="match status" value="1"/>
</dbReference>
<dbReference type="OrthoDB" id="9773828at2"/>
<organism evidence="2 3">
    <name type="scientific">Polaribacter vadi</name>
    <dbReference type="NCBI Taxonomy" id="1774273"/>
    <lineage>
        <taxon>Bacteria</taxon>
        <taxon>Pseudomonadati</taxon>
        <taxon>Bacteroidota</taxon>
        <taxon>Flavobacteriia</taxon>
        <taxon>Flavobacteriales</taxon>
        <taxon>Flavobacteriaceae</taxon>
    </lineage>
</organism>
<dbReference type="Proteomes" id="UP000092584">
    <property type="component" value="Unassembled WGS sequence"/>
</dbReference>
<gene>
    <name evidence="2" type="ORF">LPB3_09745</name>
</gene>
<evidence type="ECO:0000313" key="2">
    <source>
        <dbReference type="EMBL" id="OBY62443.1"/>
    </source>
</evidence>
<dbReference type="STRING" id="1774273.LPB03_09735"/>
<keyword evidence="3" id="KW-1185">Reference proteome</keyword>
<dbReference type="SUPFAM" id="SSF51430">
    <property type="entry name" value="NAD(P)-linked oxidoreductase"/>
    <property type="match status" value="1"/>
</dbReference>
<protein>
    <submittedName>
        <fullName evidence="2">Aldo/keto reductase</fullName>
    </submittedName>
</protein>